<protein>
    <recommendedName>
        <fullName evidence="1">Reverse transcriptase Ty1/copia-type domain-containing protein</fullName>
    </recommendedName>
</protein>
<dbReference type="SUPFAM" id="SSF56672">
    <property type="entry name" value="DNA/RNA polymerases"/>
    <property type="match status" value="1"/>
</dbReference>
<feature type="domain" description="Reverse transcriptase Ty1/copia-type" evidence="1">
    <location>
        <begin position="418"/>
        <end position="521"/>
    </location>
</feature>
<dbReference type="InterPro" id="IPR043502">
    <property type="entry name" value="DNA/RNA_pol_sf"/>
</dbReference>
<evidence type="ECO:0000259" key="1">
    <source>
        <dbReference type="Pfam" id="PF07727"/>
    </source>
</evidence>
<dbReference type="Pfam" id="PF07727">
    <property type="entry name" value="RVT_2"/>
    <property type="match status" value="1"/>
</dbReference>
<dbReference type="EMBL" id="BKCJ010223906">
    <property type="protein sequence ID" value="GEY93396.1"/>
    <property type="molecule type" value="Genomic_DNA"/>
</dbReference>
<accession>A0A699I1I1</accession>
<dbReference type="InterPro" id="IPR013103">
    <property type="entry name" value="RVT_2"/>
</dbReference>
<reference evidence="2" key="1">
    <citation type="journal article" date="2019" name="Sci. Rep.">
        <title>Draft genome of Tanacetum cinerariifolium, the natural source of mosquito coil.</title>
        <authorList>
            <person name="Yamashiro T."/>
            <person name="Shiraishi A."/>
            <person name="Satake H."/>
            <person name="Nakayama K."/>
        </authorList>
    </citation>
    <scope>NUCLEOTIDE SEQUENCE</scope>
</reference>
<dbReference type="AlphaFoldDB" id="A0A699I1I1"/>
<dbReference type="PANTHER" id="PTHR11439">
    <property type="entry name" value="GAG-POL-RELATED RETROTRANSPOSON"/>
    <property type="match status" value="1"/>
</dbReference>
<dbReference type="CDD" id="cd09272">
    <property type="entry name" value="RNase_HI_RT_Ty1"/>
    <property type="match status" value="1"/>
</dbReference>
<comment type="caution">
    <text evidence="2">The sequence shown here is derived from an EMBL/GenBank/DDBJ whole genome shotgun (WGS) entry which is preliminary data.</text>
</comment>
<name>A0A699I1I1_TANCI</name>
<dbReference type="PANTHER" id="PTHR11439:SF483">
    <property type="entry name" value="PEPTIDE SYNTHASE GLIP-LIKE, PUTATIVE (AFU_ORTHOLOGUE AFUA_3G12920)-RELATED"/>
    <property type="match status" value="1"/>
</dbReference>
<evidence type="ECO:0000313" key="2">
    <source>
        <dbReference type="EMBL" id="GEY93396.1"/>
    </source>
</evidence>
<gene>
    <name evidence="2" type="ORF">Tci_465370</name>
</gene>
<organism evidence="2">
    <name type="scientific">Tanacetum cinerariifolium</name>
    <name type="common">Dalmatian daisy</name>
    <name type="synonym">Chrysanthemum cinerariifolium</name>
    <dbReference type="NCBI Taxonomy" id="118510"/>
    <lineage>
        <taxon>Eukaryota</taxon>
        <taxon>Viridiplantae</taxon>
        <taxon>Streptophyta</taxon>
        <taxon>Embryophyta</taxon>
        <taxon>Tracheophyta</taxon>
        <taxon>Spermatophyta</taxon>
        <taxon>Magnoliopsida</taxon>
        <taxon>eudicotyledons</taxon>
        <taxon>Gunneridae</taxon>
        <taxon>Pentapetalae</taxon>
        <taxon>asterids</taxon>
        <taxon>campanulids</taxon>
        <taxon>Asterales</taxon>
        <taxon>Asteraceae</taxon>
        <taxon>Asteroideae</taxon>
        <taxon>Anthemideae</taxon>
        <taxon>Anthemidinae</taxon>
        <taxon>Tanacetum</taxon>
    </lineage>
</organism>
<sequence>MKTEALVEQAKAAKSVRALMVHPPNIPVKLVPRVLPTKSQVKLNFFALIQLFSEFEKTCKTRITPTRLTEGERGFEQTKECYLTEVISFFKTLKEHFEGIPKALTKEIKEMKAIFDELKAEDDQNAVNRKCDEIEQKNLLITNDTLITNYLYKEVFYIETNSKLNISRFFEMHDAHTVVQAHCLELETELSKLRDKIQKDDHDVMVKRFSNFDVQHLNLQLKYQHLKESLGNNNSLPAQDDQTTALLIENENLKVQINAKLKCVTIDSVTPKVLAPGMYAIDVKPIPLHRNREVHLDYLKHLQESVETIREIVEEAKVERPLDRSLVPACLYTKHSHKLLEYVMGCSKHMTGDRSWLRNFMKKFIETIRFRNDHFGQFYDSDLEVAFKKHSCYVRDTDGVELIKGSCGSNLYTISVEDMEGIDFKESFALVAHIDAIRIFIANTARKNMIIYQMDVKTAFLNGELKEEVYVSQPEGFVDPDHPTHVSRLKKALYGLKQAPRAWYDTLSWFLLDKKFSKDDIIFASTDPKACDIFYNETSSKFQMSMMGQMSFFLGLQVSKNPGGIFIKQSKFALENLKKFGMDSYDPVDTPMLDRLKMYEDPLEIPVDQTQYYSMVRSLMYLTANRPDLVFAVCMCASYQALPTKNHLVALKQILWMRSQLTDYGLAFNKIHWYCDNRSAIALCCNNVQHSRSKHIDIRHHFIREQVEKGVVELFFMTTDYYLTNIFTKALPRERFEFLLPRLDTMADMNILANDAPAEKLLPSHHQPERMIKFCRQANGCPLKRVIAYSMYKSLRGILSSRLLWPY</sequence>
<proteinExistence type="predicted"/>